<feature type="domain" description="THAP-type" evidence="8">
    <location>
        <begin position="1"/>
        <end position="86"/>
    </location>
</feature>
<keyword evidence="2 5" id="KW-0863">Zinc-finger</keyword>
<feature type="region of interest" description="Disordered" evidence="6">
    <location>
        <begin position="74"/>
        <end position="93"/>
    </location>
</feature>
<dbReference type="EMBL" id="JARBDR010000152">
    <property type="protein sequence ID" value="KAJ8319712.1"/>
    <property type="molecule type" value="Genomic_DNA"/>
</dbReference>
<feature type="domain" description="THAP-type" evidence="8">
    <location>
        <begin position="293"/>
        <end position="381"/>
    </location>
</feature>
<name>A0ABQ9FSR5_TEGGR</name>
<comment type="caution">
    <text evidence="9">The sequence shown here is derived from an EMBL/GenBank/DDBJ whole genome shotgun (WGS) entry which is preliminary data.</text>
</comment>
<dbReference type="Pfam" id="PF13613">
    <property type="entry name" value="HTH_Tnp_4"/>
    <property type="match status" value="2"/>
</dbReference>
<reference evidence="9 10" key="1">
    <citation type="submission" date="2022-12" db="EMBL/GenBank/DDBJ databases">
        <title>Chromosome-level genome of Tegillarca granosa.</title>
        <authorList>
            <person name="Kim J."/>
        </authorList>
    </citation>
    <scope>NUCLEOTIDE SEQUENCE [LARGE SCALE GENOMIC DNA]</scope>
    <source>
        <strain evidence="9">Teg-2019</strain>
        <tissue evidence="9">Adductor muscle</tissue>
    </source>
</reference>
<dbReference type="Proteomes" id="UP001217089">
    <property type="component" value="Unassembled WGS sequence"/>
</dbReference>
<evidence type="ECO:0000313" key="9">
    <source>
        <dbReference type="EMBL" id="KAJ8319712.1"/>
    </source>
</evidence>
<keyword evidence="7" id="KW-1133">Transmembrane helix</keyword>
<sequence>MVKTCSWGTCNSDSRFPERIVDVRFIPFPKPKTNWEKCARWVKACGRPHSQLNVTNIDRHKFVCSKHFVKPDGPTEEYPDPVPADGSKVKKSRPHWRQRSPLSVLSVAAELTDLQQRLVACKEQLHQQKILNEHLLAENESLKKISAHTSSDFLPLSVDMILKQDTEDKKLFEYYSSLKYDTFVKLLQFLTAEDTPKIQRKRKDILSMTNENQLLLTLIRLRHNFGLKDLAFRFCISQQAVSEIFNAWIDHIAIKKIRVFKMVSNCIGTNVFASINKIWTVCSLLTLWQNPILKSNENTCSWGTCNSDSRFPERIVDVRFIPFPKPKTNWEKCARWVKACGRPHSQLNVTNIDRHKFVCSKHFVKPDGPTEEYPDPVPADGSKVKKSSPLSVLSVAAELTDLQQRLVACKEQLHQQKILNEHLLAENESLKKISAHTSSDFLPLSVDMILKQDTEDKKLFEYYSSLKYDTFVKLLQFLTAEDTPKIQRKRKDILSMTNENQLLLTLIRLRHNFGLKDLAFRFCISQQAVSEIFNAWIDHMFLLLGTIPIWPHPIKKIRVFKMVSNCIGTNVFASINKIWTVCSLLTLWQNPILKSNENIKNLLHSICILLIFMFMFDIMIQINSCSIERKNKQTSCIKITTEYKCL</sequence>
<evidence type="ECO:0000256" key="3">
    <source>
        <dbReference type="ARBA" id="ARBA00022833"/>
    </source>
</evidence>
<dbReference type="Pfam" id="PF05485">
    <property type="entry name" value="THAP"/>
    <property type="match status" value="2"/>
</dbReference>
<evidence type="ECO:0000256" key="5">
    <source>
        <dbReference type="PROSITE-ProRule" id="PRU00309"/>
    </source>
</evidence>
<keyword evidence="3" id="KW-0862">Zinc</keyword>
<dbReference type="SUPFAM" id="SSF57716">
    <property type="entry name" value="Glucocorticoid receptor-like (DNA-binding domain)"/>
    <property type="match status" value="2"/>
</dbReference>
<dbReference type="InterPro" id="IPR006612">
    <property type="entry name" value="THAP_Znf"/>
</dbReference>
<evidence type="ECO:0000256" key="4">
    <source>
        <dbReference type="ARBA" id="ARBA00023125"/>
    </source>
</evidence>
<evidence type="ECO:0000256" key="7">
    <source>
        <dbReference type="SAM" id="Phobius"/>
    </source>
</evidence>
<evidence type="ECO:0000313" key="10">
    <source>
        <dbReference type="Proteomes" id="UP001217089"/>
    </source>
</evidence>
<organism evidence="9 10">
    <name type="scientific">Tegillarca granosa</name>
    <name type="common">Malaysian cockle</name>
    <name type="synonym">Anadara granosa</name>
    <dbReference type="NCBI Taxonomy" id="220873"/>
    <lineage>
        <taxon>Eukaryota</taxon>
        <taxon>Metazoa</taxon>
        <taxon>Spiralia</taxon>
        <taxon>Lophotrochozoa</taxon>
        <taxon>Mollusca</taxon>
        <taxon>Bivalvia</taxon>
        <taxon>Autobranchia</taxon>
        <taxon>Pteriomorphia</taxon>
        <taxon>Arcoida</taxon>
        <taxon>Arcoidea</taxon>
        <taxon>Arcidae</taxon>
        <taxon>Tegillarca</taxon>
    </lineage>
</organism>
<keyword evidence="1" id="KW-0479">Metal-binding</keyword>
<evidence type="ECO:0000259" key="8">
    <source>
        <dbReference type="PROSITE" id="PS50950"/>
    </source>
</evidence>
<dbReference type="InterPro" id="IPR027805">
    <property type="entry name" value="Transposase_HTH_dom"/>
</dbReference>
<gene>
    <name evidence="9" type="ORF">KUTeg_002733</name>
</gene>
<keyword evidence="4 5" id="KW-0238">DNA-binding</keyword>
<keyword evidence="10" id="KW-1185">Reference proteome</keyword>
<dbReference type="PROSITE" id="PS50950">
    <property type="entry name" value="ZF_THAP"/>
    <property type="match status" value="2"/>
</dbReference>
<evidence type="ECO:0000256" key="2">
    <source>
        <dbReference type="ARBA" id="ARBA00022771"/>
    </source>
</evidence>
<dbReference type="PANTHER" id="PTHR23080">
    <property type="entry name" value="THAP DOMAIN PROTEIN"/>
    <property type="match status" value="1"/>
</dbReference>
<evidence type="ECO:0000256" key="1">
    <source>
        <dbReference type="ARBA" id="ARBA00022723"/>
    </source>
</evidence>
<keyword evidence="7" id="KW-0812">Transmembrane</keyword>
<keyword evidence="7" id="KW-0472">Membrane</keyword>
<feature type="transmembrane region" description="Helical" evidence="7">
    <location>
        <begin position="602"/>
        <end position="622"/>
    </location>
</feature>
<accession>A0ABQ9FSR5</accession>
<protein>
    <recommendedName>
        <fullName evidence="8">THAP-type domain-containing protein</fullName>
    </recommendedName>
</protein>
<evidence type="ECO:0000256" key="6">
    <source>
        <dbReference type="SAM" id="MobiDB-lite"/>
    </source>
</evidence>
<proteinExistence type="predicted"/>